<dbReference type="Proteomes" id="UP000314294">
    <property type="component" value="Unassembled WGS sequence"/>
</dbReference>
<evidence type="ECO:0000313" key="2">
    <source>
        <dbReference type="EMBL" id="TNN25214.1"/>
    </source>
</evidence>
<gene>
    <name evidence="2" type="ORF">EYF80_064658</name>
</gene>
<comment type="caution">
    <text evidence="2">The sequence shown here is derived from an EMBL/GenBank/DDBJ whole genome shotgun (WGS) entry which is preliminary data.</text>
</comment>
<protein>
    <submittedName>
        <fullName evidence="2">Uncharacterized protein</fullName>
    </submittedName>
</protein>
<evidence type="ECO:0000256" key="1">
    <source>
        <dbReference type="SAM" id="MobiDB-lite"/>
    </source>
</evidence>
<proteinExistence type="predicted"/>
<sequence length="96" mass="10456">MSDEGSSSFLMGEGGGVAGFTRGVNRFNVNDLLLVCMFVLVFRPEGKSNNESLQPDSNQQEYKTKKQSICSDLGSGPDAIEADVIEELPPERSQRV</sequence>
<reference evidence="2 3" key="1">
    <citation type="submission" date="2019-03" db="EMBL/GenBank/DDBJ databases">
        <title>First draft genome of Liparis tanakae, snailfish: a comprehensive survey of snailfish specific genes.</title>
        <authorList>
            <person name="Kim W."/>
            <person name="Song I."/>
            <person name="Jeong J.-H."/>
            <person name="Kim D."/>
            <person name="Kim S."/>
            <person name="Ryu S."/>
            <person name="Song J.Y."/>
            <person name="Lee S.K."/>
        </authorList>
    </citation>
    <scope>NUCLEOTIDE SEQUENCE [LARGE SCALE GENOMIC DNA]</scope>
    <source>
        <tissue evidence="2">Muscle</tissue>
    </source>
</reference>
<accession>A0A4Z2E9L6</accession>
<name>A0A4Z2E9L6_9TELE</name>
<evidence type="ECO:0000313" key="3">
    <source>
        <dbReference type="Proteomes" id="UP000314294"/>
    </source>
</evidence>
<keyword evidence="3" id="KW-1185">Reference proteome</keyword>
<feature type="compositionally biased region" description="Polar residues" evidence="1">
    <location>
        <begin position="48"/>
        <end position="61"/>
    </location>
</feature>
<dbReference type="AlphaFoldDB" id="A0A4Z2E9L6"/>
<feature type="region of interest" description="Disordered" evidence="1">
    <location>
        <begin position="48"/>
        <end position="77"/>
    </location>
</feature>
<dbReference type="EMBL" id="SRLO01013163">
    <property type="protein sequence ID" value="TNN25214.1"/>
    <property type="molecule type" value="Genomic_DNA"/>
</dbReference>
<organism evidence="2 3">
    <name type="scientific">Liparis tanakae</name>
    <name type="common">Tanaka's snailfish</name>
    <dbReference type="NCBI Taxonomy" id="230148"/>
    <lineage>
        <taxon>Eukaryota</taxon>
        <taxon>Metazoa</taxon>
        <taxon>Chordata</taxon>
        <taxon>Craniata</taxon>
        <taxon>Vertebrata</taxon>
        <taxon>Euteleostomi</taxon>
        <taxon>Actinopterygii</taxon>
        <taxon>Neopterygii</taxon>
        <taxon>Teleostei</taxon>
        <taxon>Neoteleostei</taxon>
        <taxon>Acanthomorphata</taxon>
        <taxon>Eupercaria</taxon>
        <taxon>Perciformes</taxon>
        <taxon>Cottioidei</taxon>
        <taxon>Cottales</taxon>
        <taxon>Liparidae</taxon>
        <taxon>Liparis</taxon>
    </lineage>
</organism>